<evidence type="ECO:0000313" key="4">
    <source>
        <dbReference type="Proteomes" id="UP000549052"/>
    </source>
</evidence>
<comment type="caution">
    <text evidence="3">The sequence shown here is derived from an EMBL/GenBank/DDBJ whole genome shotgun (WGS) entry which is preliminary data.</text>
</comment>
<dbReference type="AlphaFoldDB" id="A0A839EIF2"/>
<name>A0A839EIF2_9HYPH</name>
<dbReference type="GO" id="GO:0042597">
    <property type="term" value="C:periplasmic space"/>
    <property type="evidence" value="ECO:0007669"/>
    <property type="project" value="InterPro"/>
</dbReference>
<protein>
    <submittedName>
        <fullName evidence="3">Uncharacterized protein</fullName>
    </submittedName>
</protein>
<keyword evidence="4" id="KW-1185">Reference proteome</keyword>
<organism evidence="3 4">
    <name type="scientific">Phyllobacterium myrsinacearum</name>
    <dbReference type="NCBI Taxonomy" id="28101"/>
    <lineage>
        <taxon>Bacteria</taxon>
        <taxon>Pseudomonadati</taxon>
        <taxon>Pseudomonadota</taxon>
        <taxon>Alphaproteobacteria</taxon>
        <taxon>Hyphomicrobiales</taxon>
        <taxon>Phyllobacteriaceae</taxon>
        <taxon>Phyllobacterium</taxon>
    </lineage>
</organism>
<evidence type="ECO:0000256" key="1">
    <source>
        <dbReference type="SAM" id="MobiDB-lite"/>
    </source>
</evidence>
<feature type="chain" id="PRO_5033046342" evidence="2">
    <location>
        <begin position="26"/>
        <end position="211"/>
    </location>
</feature>
<accession>A0A839EIF2</accession>
<feature type="region of interest" description="Disordered" evidence="1">
    <location>
        <begin position="128"/>
        <end position="153"/>
    </location>
</feature>
<sequence length="211" mass="23372">MKRTVLTGTLVSTIIYALTATPSWAGLIQHPDAVTPKDEIAGVSFTQLAQSFLGQDKEYDEENACREELEKADEARHQHDARFPHPKDRALALAGRLAAEETIVGIRSEQLDAWRNYSSALLAFADGPHPHFRDEASPGNEGDDPAKPRENEPLTMDRMADMAIERGEKAQTLKQAAKALLDILTPEQRIKFADAGRKGPWVPHRRMPGAE</sequence>
<evidence type="ECO:0000256" key="2">
    <source>
        <dbReference type="SAM" id="SignalP"/>
    </source>
</evidence>
<evidence type="ECO:0000313" key="3">
    <source>
        <dbReference type="EMBL" id="MBA8880103.1"/>
    </source>
</evidence>
<gene>
    <name evidence="3" type="ORF">FHW16_003822</name>
</gene>
<feature type="signal peptide" evidence="2">
    <location>
        <begin position="1"/>
        <end position="25"/>
    </location>
</feature>
<dbReference type="EMBL" id="JACGXN010000006">
    <property type="protein sequence ID" value="MBA8880103.1"/>
    <property type="molecule type" value="Genomic_DNA"/>
</dbReference>
<dbReference type="RefSeq" id="WP_182550760.1">
    <property type="nucleotide sequence ID" value="NZ_JACGXN010000006.1"/>
</dbReference>
<proteinExistence type="predicted"/>
<dbReference type="Proteomes" id="UP000549052">
    <property type="component" value="Unassembled WGS sequence"/>
</dbReference>
<reference evidence="3 4" key="1">
    <citation type="submission" date="2020-07" db="EMBL/GenBank/DDBJ databases">
        <title>Genomic Encyclopedia of Type Strains, Phase IV (KMG-V): Genome sequencing to study the core and pangenomes of soil and plant-associated prokaryotes.</title>
        <authorList>
            <person name="Whitman W."/>
        </authorList>
    </citation>
    <scope>NUCLEOTIDE SEQUENCE [LARGE SCALE GENOMIC DNA]</scope>
    <source>
        <strain evidence="3 4">AN3</strain>
    </source>
</reference>
<keyword evidence="2" id="KW-0732">Signal</keyword>